<name>A0ACC2XWJ4_9TREE</name>
<protein>
    <submittedName>
        <fullName evidence="1">Uncharacterized protein</fullName>
    </submittedName>
</protein>
<sequence>MGTFTDNPAKTKIPLRRSTMWLLAAAAFLALGATVLLWLCTFSVPHIMSLYYLKAKDHGQTVKFGTFGHCGSSRSCSDNINGYRNVLPLGSSLPGAPVVVTPISAGITTVTTIFLIYSLIRRRAAGFSLFMALMSTTLTVVSFILVLATFVGAHNRAKKHALHPTYGPAMWLHLVATLWMILVSLLAALAWFRHKRAVREANAIADATHLSAPQSHDAVYSNAAQSS</sequence>
<comment type="caution">
    <text evidence="1">The sequence shown here is derived from an EMBL/GenBank/DDBJ whole genome shotgun (WGS) entry which is preliminary data.</text>
</comment>
<proteinExistence type="predicted"/>
<reference evidence="1" key="1">
    <citation type="submission" date="2023-04" db="EMBL/GenBank/DDBJ databases">
        <title>Draft Genome sequencing of Naganishia species isolated from polar environments using Oxford Nanopore Technology.</title>
        <authorList>
            <person name="Leo P."/>
            <person name="Venkateswaran K."/>
        </authorList>
    </citation>
    <scope>NUCLEOTIDE SEQUENCE</scope>
    <source>
        <strain evidence="1">DBVPG 5303</strain>
    </source>
</reference>
<accession>A0ACC2XWJ4</accession>
<gene>
    <name evidence="1" type="ORF">QFC24_000798</name>
</gene>
<dbReference type="Proteomes" id="UP001234202">
    <property type="component" value="Unassembled WGS sequence"/>
</dbReference>
<dbReference type="EMBL" id="JASBWV010000002">
    <property type="protein sequence ID" value="KAJ9127391.1"/>
    <property type="molecule type" value="Genomic_DNA"/>
</dbReference>
<organism evidence="1 2">
    <name type="scientific">Naganishia onofrii</name>
    <dbReference type="NCBI Taxonomy" id="1851511"/>
    <lineage>
        <taxon>Eukaryota</taxon>
        <taxon>Fungi</taxon>
        <taxon>Dikarya</taxon>
        <taxon>Basidiomycota</taxon>
        <taxon>Agaricomycotina</taxon>
        <taxon>Tremellomycetes</taxon>
        <taxon>Filobasidiales</taxon>
        <taxon>Filobasidiaceae</taxon>
        <taxon>Naganishia</taxon>
    </lineage>
</organism>
<keyword evidence="2" id="KW-1185">Reference proteome</keyword>
<evidence type="ECO:0000313" key="1">
    <source>
        <dbReference type="EMBL" id="KAJ9127391.1"/>
    </source>
</evidence>
<evidence type="ECO:0000313" key="2">
    <source>
        <dbReference type="Proteomes" id="UP001234202"/>
    </source>
</evidence>